<name>A0AB74UL00_9VIRU</name>
<gene>
    <name evidence="1" type="ORF">BL57_333</name>
</gene>
<sequence>MTKITLVETVPVNKDVEVEFPIYREDFDEYGTRHYVRISPYEYANGEVKEVLQIKITVRRTGDVEIERDVNAVGGIGYYLDNYSQSSQEAFFAAMALFPELKWRTGA</sequence>
<protein>
    <submittedName>
        <fullName evidence="1">Uncharacterized protein</fullName>
    </submittedName>
</protein>
<evidence type="ECO:0000313" key="1">
    <source>
        <dbReference type="EMBL" id="XHV10805.1"/>
    </source>
</evidence>
<organism evidence="1">
    <name type="scientific">Caulobacter phage BL57</name>
    <dbReference type="NCBI Taxonomy" id="3348355"/>
    <lineage>
        <taxon>Viruses</taxon>
    </lineage>
</organism>
<accession>A0AB74UL00</accession>
<proteinExistence type="predicted"/>
<dbReference type="EMBL" id="PQ287320">
    <property type="protein sequence ID" value="XHV10805.1"/>
    <property type="molecule type" value="Genomic_DNA"/>
</dbReference>
<reference evidence="1" key="1">
    <citation type="submission" date="2024-10" db="EMBL/GenBank/DDBJ databases">
        <title>Genetic diversity among independent isolates of the Dolichocephalovirinae subfamily.</title>
        <authorList>
            <person name="Ely B."/>
            <person name="Thomas Q."/>
            <person name="Mohammadi T."/>
        </authorList>
    </citation>
    <scope>NUCLEOTIDE SEQUENCE</scope>
</reference>